<dbReference type="EMBL" id="BMVW01000023">
    <property type="protein sequence ID" value="GGZ39756.1"/>
    <property type="molecule type" value="Genomic_DNA"/>
</dbReference>
<dbReference type="Proteomes" id="UP000622166">
    <property type="component" value="Unassembled WGS sequence"/>
</dbReference>
<reference evidence="2" key="1">
    <citation type="journal article" date="2014" name="Int. J. Syst. Evol. Microbiol.">
        <title>Complete genome sequence of Corynebacterium casei LMG S-19264T (=DSM 44701T), isolated from a smear-ripened cheese.</title>
        <authorList>
            <consortium name="US DOE Joint Genome Institute (JGI-PGF)"/>
            <person name="Walter F."/>
            <person name="Albersmeier A."/>
            <person name="Kalinowski J."/>
            <person name="Ruckert C."/>
        </authorList>
    </citation>
    <scope>NUCLEOTIDE SEQUENCE</scope>
    <source>
        <strain evidence="2">JCM 4815</strain>
    </source>
</reference>
<gene>
    <name evidence="2" type="ORF">GCM10010365_70730</name>
</gene>
<evidence type="ECO:0000256" key="1">
    <source>
        <dbReference type="SAM" id="Phobius"/>
    </source>
</evidence>
<accession>A0A918UWN9</accession>
<proteinExistence type="predicted"/>
<organism evidence="2 3">
    <name type="scientific">Streptomyces poonensis</name>
    <dbReference type="NCBI Taxonomy" id="68255"/>
    <lineage>
        <taxon>Bacteria</taxon>
        <taxon>Bacillati</taxon>
        <taxon>Actinomycetota</taxon>
        <taxon>Actinomycetes</taxon>
        <taxon>Kitasatosporales</taxon>
        <taxon>Streptomycetaceae</taxon>
        <taxon>Streptomyces</taxon>
    </lineage>
</organism>
<keyword evidence="1" id="KW-0812">Transmembrane</keyword>
<comment type="caution">
    <text evidence="2">The sequence shown here is derived from an EMBL/GenBank/DDBJ whole genome shotgun (WGS) entry which is preliminary data.</text>
</comment>
<evidence type="ECO:0000313" key="3">
    <source>
        <dbReference type="Proteomes" id="UP000622166"/>
    </source>
</evidence>
<keyword evidence="1" id="KW-1133">Transmembrane helix</keyword>
<evidence type="ECO:0000313" key="2">
    <source>
        <dbReference type="EMBL" id="GGZ39756.1"/>
    </source>
</evidence>
<reference evidence="2" key="2">
    <citation type="submission" date="2020-09" db="EMBL/GenBank/DDBJ databases">
        <authorList>
            <person name="Sun Q."/>
            <person name="Ohkuma M."/>
        </authorList>
    </citation>
    <scope>NUCLEOTIDE SEQUENCE</scope>
    <source>
        <strain evidence="2">JCM 4815</strain>
    </source>
</reference>
<feature type="transmembrane region" description="Helical" evidence="1">
    <location>
        <begin position="39"/>
        <end position="58"/>
    </location>
</feature>
<name>A0A918UWN9_9ACTN</name>
<dbReference type="AlphaFoldDB" id="A0A918UWN9"/>
<sequence length="64" mass="6829">MLGFLGFIALVQGLGGLVGALTDRLRWGFVHRWSAFDGYEIYVSVVLLVLAVALFAAAESRGTG</sequence>
<keyword evidence="3" id="KW-1185">Reference proteome</keyword>
<protein>
    <submittedName>
        <fullName evidence="2">Uncharacterized protein</fullName>
    </submittedName>
</protein>
<keyword evidence="1" id="KW-0472">Membrane</keyword>